<accession>A0A9P4Q5W3</accession>
<dbReference type="SUPFAM" id="SSF51182">
    <property type="entry name" value="RmlC-like cupins"/>
    <property type="match status" value="1"/>
</dbReference>
<evidence type="ECO:0000313" key="3">
    <source>
        <dbReference type="EMBL" id="KAF2718729.1"/>
    </source>
</evidence>
<dbReference type="EMBL" id="MU003820">
    <property type="protein sequence ID" value="KAF2718729.1"/>
    <property type="molecule type" value="Genomic_DNA"/>
</dbReference>
<dbReference type="Pfam" id="PF07883">
    <property type="entry name" value="Cupin_2"/>
    <property type="match status" value="1"/>
</dbReference>
<dbReference type="InterPro" id="IPR013096">
    <property type="entry name" value="Cupin_2"/>
</dbReference>
<name>A0A9P4Q5W3_9PEZI</name>
<dbReference type="PANTHER" id="PTHR35848">
    <property type="entry name" value="OXALATE-BINDING PROTEIN"/>
    <property type="match status" value="1"/>
</dbReference>
<keyword evidence="4" id="KW-1185">Reference proteome</keyword>
<dbReference type="Gene3D" id="2.60.120.10">
    <property type="entry name" value="Jelly Rolls"/>
    <property type="match status" value="1"/>
</dbReference>
<dbReference type="AlphaFoldDB" id="A0A9P4Q5W3"/>
<comment type="caution">
    <text evidence="3">The sequence shown here is derived from an EMBL/GenBank/DDBJ whole genome shotgun (WGS) entry which is preliminary data.</text>
</comment>
<sequence>MVLSARDIAQLPVSSFSDHRYGSDGWQILTTSSQTSTDSLVSGIATIGAKTGWLGHHRHLQAEIYLVISGRGTVTIDGEHHDVAAESFVYIPGDVEHGVRNESDETLVFFWCFAADDFDQIKYKFRIDHQYQLR</sequence>
<dbReference type="InterPro" id="IPR011051">
    <property type="entry name" value="RmlC_Cupin_sf"/>
</dbReference>
<evidence type="ECO:0000259" key="2">
    <source>
        <dbReference type="Pfam" id="PF07883"/>
    </source>
</evidence>
<evidence type="ECO:0000256" key="1">
    <source>
        <dbReference type="ARBA" id="ARBA00022723"/>
    </source>
</evidence>
<dbReference type="PANTHER" id="PTHR35848:SF6">
    <property type="entry name" value="CUPIN TYPE-2 DOMAIN-CONTAINING PROTEIN"/>
    <property type="match status" value="1"/>
</dbReference>
<dbReference type="Proteomes" id="UP000799441">
    <property type="component" value="Unassembled WGS sequence"/>
</dbReference>
<feature type="domain" description="Cupin type-2" evidence="2">
    <location>
        <begin position="53"/>
        <end position="112"/>
    </location>
</feature>
<dbReference type="InterPro" id="IPR051610">
    <property type="entry name" value="GPI/OXD"/>
</dbReference>
<dbReference type="GO" id="GO:0046872">
    <property type="term" value="F:metal ion binding"/>
    <property type="evidence" value="ECO:0007669"/>
    <property type="project" value="UniProtKB-KW"/>
</dbReference>
<dbReference type="OrthoDB" id="445803at2759"/>
<reference evidence="3" key="1">
    <citation type="journal article" date="2020" name="Stud. Mycol.">
        <title>101 Dothideomycetes genomes: a test case for predicting lifestyles and emergence of pathogens.</title>
        <authorList>
            <person name="Haridas S."/>
            <person name="Albert R."/>
            <person name="Binder M."/>
            <person name="Bloem J."/>
            <person name="Labutti K."/>
            <person name="Salamov A."/>
            <person name="Andreopoulos B."/>
            <person name="Baker S."/>
            <person name="Barry K."/>
            <person name="Bills G."/>
            <person name="Bluhm B."/>
            <person name="Cannon C."/>
            <person name="Castanera R."/>
            <person name="Culley D."/>
            <person name="Daum C."/>
            <person name="Ezra D."/>
            <person name="Gonzalez J."/>
            <person name="Henrissat B."/>
            <person name="Kuo A."/>
            <person name="Liang C."/>
            <person name="Lipzen A."/>
            <person name="Lutzoni F."/>
            <person name="Magnuson J."/>
            <person name="Mondo S."/>
            <person name="Nolan M."/>
            <person name="Ohm R."/>
            <person name="Pangilinan J."/>
            <person name="Park H.-J."/>
            <person name="Ramirez L."/>
            <person name="Alfaro M."/>
            <person name="Sun H."/>
            <person name="Tritt A."/>
            <person name="Yoshinaga Y."/>
            <person name="Zwiers L.-H."/>
            <person name="Turgeon B."/>
            <person name="Goodwin S."/>
            <person name="Spatafora J."/>
            <person name="Crous P."/>
            <person name="Grigoriev I."/>
        </authorList>
    </citation>
    <scope>NUCLEOTIDE SEQUENCE</scope>
    <source>
        <strain evidence="3">CBS 116435</strain>
    </source>
</reference>
<dbReference type="InterPro" id="IPR014710">
    <property type="entry name" value="RmlC-like_jellyroll"/>
</dbReference>
<proteinExistence type="predicted"/>
<evidence type="ECO:0000313" key="4">
    <source>
        <dbReference type="Proteomes" id="UP000799441"/>
    </source>
</evidence>
<protein>
    <submittedName>
        <fullName evidence="3">RmlC-like cupin</fullName>
    </submittedName>
</protein>
<keyword evidence="1" id="KW-0479">Metal-binding</keyword>
<gene>
    <name evidence="3" type="ORF">K431DRAFT_230178</name>
</gene>
<organism evidence="3 4">
    <name type="scientific">Polychaeton citri CBS 116435</name>
    <dbReference type="NCBI Taxonomy" id="1314669"/>
    <lineage>
        <taxon>Eukaryota</taxon>
        <taxon>Fungi</taxon>
        <taxon>Dikarya</taxon>
        <taxon>Ascomycota</taxon>
        <taxon>Pezizomycotina</taxon>
        <taxon>Dothideomycetes</taxon>
        <taxon>Dothideomycetidae</taxon>
        <taxon>Capnodiales</taxon>
        <taxon>Capnodiaceae</taxon>
        <taxon>Polychaeton</taxon>
    </lineage>
</organism>